<dbReference type="RefSeq" id="WP_371240507.1">
    <property type="nucleotide sequence ID" value="NZ_JAHWZY010000023.1"/>
</dbReference>
<keyword evidence="1" id="KW-0732">Signal</keyword>
<dbReference type="Proteomes" id="UP001567537">
    <property type="component" value="Unassembled WGS sequence"/>
</dbReference>
<keyword evidence="4" id="KW-1185">Reference proteome</keyword>
<evidence type="ECO:0000259" key="2">
    <source>
        <dbReference type="Pfam" id="PF00089"/>
    </source>
</evidence>
<accession>A0ABV4J2R2</accession>
<dbReference type="InterPro" id="IPR043504">
    <property type="entry name" value="Peptidase_S1_PA_chymotrypsin"/>
</dbReference>
<dbReference type="EMBL" id="JAHWZY010000023">
    <property type="protein sequence ID" value="MEZ3181206.1"/>
    <property type="molecule type" value="Genomic_DNA"/>
</dbReference>
<dbReference type="SUPFAM" id="SSF50494">
    <property type="entry name" value="Trypsin-like serine proteases"/>
    <property type="match status" value="1"/>
</dbReference>
<evidence type="ECO:0000313" key="4">
    <source>
        <dbReference type="Proteomes" id="UP001567537"/>
    </source>
</evidence>
<comment type="caution">
    <text evidence="3">The sequence shown here is derived from an EMBL/GenBank/DDBJ whole genome shotgun (WGS) entry which is preliminary data.</text>
</comment>
<feature type="domain" description="Peptidase S1" evidence="2">
    <location>
        <begin position="207"/>
        <end position="396"/>
    </location>
</feature>
<evidence type="ECO:0000256" key="1">
    <source>
        <dbReference type="SAM" id="SignalP"/>
    </source>
</evidence>
<dbReference type="InterPro" id="IPR009003">
    <property type="entry name" value="Peptidase_S1_PA"/>
</dbReference>
<protein>
    <submittedName>
        <fullName evidence="3">S1 family peptidase</fullName>
    </submittedName>
</protein>
<feature type="signal peptide" evidence="1">
    <location>
        <begin position="1"/>
        <end position="31"/>
    </location>
</feature>
<sequence>MRHSRTSLWAAGSALTAAMALVGALASGASAEQQRDGDTEKSVPISQAVGADHLRKMNEQRPLVAAASILAKAQERGHYEGYTGIGLQEDHVTLWWKGDLPEPVQRAAERARRTAPVHIVAADHSLAELKEASELLQARLEKDPSLGHSVKIPTDGSGLVLAQDTTRAARTASAAQDHGTVGPIDGVPVRTVSEEPLQERSRVNDGAPWSGGAQISFGNSWCTAGFGVRDGSGATYLLTAEHCGRSGQRFTNPQGTYIGTSTKSHDAHDVMLIPTNSDNFMYTGGPDSEAGVRVDGWDHVFPGEYLCQSGVTSARATGGPVCNIKVLFFYNDSEDLVEAEQMNGQDVARGGDSGGPVYTASAGGGAIAKGTVTRSAGSRLGFQDFYTATRDFGIWINR</sequence>
<evidence type="ECO:0000313" key="3">
    <source>
        <dbReference type="EMBL" id="MEZ3181206.1"/>
    </source>
</evidence>
<reference evidence="3 4" key="1">
    <citation type="journal article" date="2021" name="Res Sq">
        <title>Streptomyces Pimoensis sp. nov., Isolated From the Taklimakan Desert in Xinjiang, China.</title>
        <authorList>
            <person name="Zhang P."/>
            <person name="Luo X."/>
            <person name="Luo X."/>
            <person name="Liu Z."/>
            <person name="Xia Z."/>
            <person name="Wan C."/>
            <person name="zhang L."/>
        </authorList>
    </citation>
    <scope>NUCLEOTIDE SEQUENCE [LARGE SCALE GENOMIC DNA]</scope>
    <source>
        <strain evidence="3 4">TRM75549</strain>
    </source>
</reference>
<dbReference type="Gene3D" id="2.40.10.10">
    <property type="entry name" value="Trypsin-like serine proteases"/>
    <property type="match status" value="2"/>
</dbReference>
<name>A0ABV4J2R2_9ACTN</name>
<gene>
    <name evidence="3" type="ORF">KYY02_21710</name>
</gene>
<dbReference type="InterPro" id="IPR001254">
    <property type="entry name" value="Trypsin_dom"/>
</dbReference>
<proteinExistence type="predicted"/>
<organism evidence="3 4">
    <name type="scientific">Streptomyces pimonensis</name>
    <dbReference type="NCBI Taxonomy" id="2860288"/>
    <lineage>
        <taxon>Bacteria</taxon>
        <taxon>Bacillati</taxon>
        <taxon>Actinomycetota</taxon>
        <taxon>Actinomycetes</taxon>
        <taxon>Kitasatosporales</taxon>
        <taxon>Streptomycetaceae</taxon>
        <taxon>Streptomyces</taxon>
    </lineage>
</organism>
<feature type="chain" id="PRO_5045925551" evidence="1">
    <location>
        <begin position="32"/>
        <end position="398"/>
    </location>
</feature>
<dbReference type="Pfam" id="PF00089">
    <property type="entry name" value="Trypsin"/>
    <property type="match status" value="1"/>
</dbReference>